<dbReference type="AlphaFoldDB" id="A0AA38ING2"/>
<proteinExistence type="predicted"/>
<evidence type="ECO:0000313" key="2">
    <source>
        <dbReference type="Proteomes" id="UP001168821"/>
    </source>
</evidence>
<name>A0AA38ING2_9CUCU</name>
<reference evidence="1" key="1">
    <citation type="journal article" date="2023" name="G3 (Bethesda)">
        <title>Whole genome assemblies of Zophobas morio and Tenebrio molitor.</title>
        <authorList>
            <person name="Kaur S."/>
            <person name="Stinson S.A."/>
            <person name="diCenzo G.C."/>
        </authorList>
    </citation>
    <scope>NUCLEOTIDE SEQUENCE</scope>
    <source>
        <strain evidence="1">QUZm001</strain>
    </source>
</reference>
<gene>
    <name evidence="1" type="ORF">Zmor_004697</name>
</gene>
<comment type="caution">
    <text evidence="1">The sequence shown here is derived from an EMBL/GenBank/DDBJ whole genome shotgun (WGS) entry which is preliminary data.</text>
</comment>
<protein>
    <submittedName>
        <fullName evidence="1">Uncharacterized protein</fullName>
    </submittedName>
</protein>
<keyword evidence="2" id="KW-1185">Reference proteome</keyword>
<dbReference type="EMBL" id="JALNTZ010000002">
    <property type="protein sequence ID" value="KAJ3660240.1"/>
    <property type="molecule type" value="Genomic_DNA"/>
</dbReference>
<evidence type="ECO:0000313" key="1">
    <source>
        <dbReference type="EMBL" id="KAJ3660240.1"/>
    </source>
</evidence>
<dbReference type="Proteomes" id="UP001168821">
    <property type="component" value="Unassembled WGS sequence"/>
</dbReference>
<accession>A0AA38ING2</accession>
<sequence length="127" mass="14258">MLEIPDQPRPAPLARCAESNPHVGPVQVAVDYFLKLGGFRRPPRRTCQFPVCASHPHGRRRPRPDRVRSSIAVVHASCDKDIHCPETPRCGTLNSSFSSIFQTNSPRPDFIMADIVWIENAHPLELI</sequence>
<organism evidence="1 2">
    <name type="scientific">Zophobas morio</name>
    <dbReference type="NCBI Taxonomy" id="2755281"/>
    <lineage>
        <taxon>Eukaryota</taxon>
        <taxon>Metazoa</taxon>
        <taxon>Ecdysozoa</taxon>
        <taxon>Arthropoda</taxon>
        <taxon>Hexapoda</taxon>
        <taxon>Insecta</taxon>
        <taxon>Pterygota</taxon>
        <taxon>Neoptera</taxon>
        <taxon>Endopterygota</taxon>
        <taxon>Coleoptera</taxon>
        <taxon>Polyphaga</taxon>
        <taxon>Cucujiformia</taxon>
        <taxon>Tenebrionidae</taxon>
        <taxon>Zophobas</taxon>
    </lineage>
</organism>